<organism evidence="2 3">
    <name type="scientific">Oricola thermophila</name>
    <dbReference type="NCBI Taxonomy" id="2742145"/>
    <lineage>
        <taxon>Bacteria</taxon>
        <taxon>Pseudomonadati</taxon>
        <taxon>Pseudomonadota</taxon>
        <taxon>Alphaproteobacteria</taxon>
        <taxon>Hyphomicrobiales</taxon>
        <taxon>Ahrensiaceae</taxon>
        <taxon>Oricola</taxon>
    </lineage>
</organism>
<keyword evidence="3" id="KW-1185">Reference proteome</keyword>
<evidence type="ECO:0000313" key="3">
    <source>
        <dbReference type="Proteomes" id="UP000509367"/>
    </source>
</evidence>
<sequence>MGIMRTLTEWRRYRETRQELSRLTGRELEDIGFNRADIPHVARQAARG</sequence>
<proteinExistence type="predicted"/>
<dbReference type="EMBL" id="CP054836">
    <property type="protein sequence ID" value="QKV17765.1"/>
    <property type="molecule type" value="Genomic_DNA"/>
</dbReference>
<dbReference type="RefSeq" id="WP_175275662.1">
    <property type="nucleotide sequence ID" value="NZ_CP054836.1"/>
</dbReference>
<dbReference type="Pfam" id="PF06568">
    <property type="entry name" value="YjiS-like"/>
    <property type="match status" value="1"/>
</dbReference>
<evidence type="ECO:0000313" key="2">
    <source>
        <dbReference type="EMBL" id="QKV17765.1"/>
    </source>
</evidence>
<feature type="domain" description="YjiS-like" evidence="1">
    <location>
        <begin position="3"/>
        <end position="38"/>
    </location>
</feature>
<reference evidence="2 3" key="1">
    <citation type="submission" date="2020-06" db="EMBL/GenBank/DDBJ databases">
        <title>Oricola thermophila sp. nov. isolated from a tidal sediments.</title>
        <authorList>
            <person name="Kwon K.K."/>
            <person name="Yang S.-H."/>
            <person name="Park M.-J."/>
        </authorList>
    </citation>
    <scope>NUCLEOTIDE SEQUENCE [LARGE SCALE GENOMIC DNA]</scope>
    <source>
        <strain evidence="2 3">MEBiC13590</strain>
    </source>
</reference>
<name>A0A6N1VDT3_9HYPH</name>
<dbReference type="KEGG" id="orm:HTY61_04450"/>
<gene>
    <name evidence="2" type="ORF">HTY61_04450</name>
</gene>
<dbReference type="Proteomes" id="UP000509367">
    <property type="component" value="Chromosome"/>
</dbReference>
<evidence type="ECO:0000259" key="1">
    <source>
        <dbReference type="Pfam" id="PF06568"/>
    </source>
</evidence>
<protein>
    <submittedName>
        <fullName evidence="2">DUF1127 domain-containing protein</fullName>
    </submittedName>
</protein>
<dbReference type="InterPro" id="IPR009506">
    <property type="entry name" value="YjiS-like"/>
</dbReference>
<dbReference type="AlphaFoldDB" id="A0A6N1VDT3"/>
<accession>A0A6N1VDT3</accession>